<evidence type="ECO:0000256" key="13">
    <source>
        <dbReference type="ARBA" id="ARBA00030866"/>
    </source>
</evidence>
<keyword evidence="10" id="KW-0472">Membrane</keyword>
<organism evidence="17 18">
    <name type="scientific">Thermodesulfobium acidiphilum</name>
    <dbReference type="NCBI Taxonomy" id="1794699"/>
    <lineage>
        <taxon>Bacteria</taxon>
        <taxon>Pseudomonadati</taxon>
        <taxon>Thermodesulfobiota</taxon>
        <taxon>Thermodesulfobiia</taxon>
        <taxon>Thermodesulfobiales</taxon>
        <taxon>Thermodesulfobiaceae</taxon>
        <taxon>Thermodesulfobium</taxon>
    </lineage>
</organism>
<feature type="domain" description="AAA+ ATPase" evidence="15">
    <location>
        <begin position="147"/>
        <end position="317"/>
    </location>
</feature>
<dbReference type="Gene3D" id="3.40.50.300">
    <property type="entry name" value="P-loop containing nucleotide triphosphate hydrolases"/>
    <property type="match status" value="1"/>
</dbReference>
<evidence type="ECO:0000256" key="10">
    <source>
        <dbReference type="ARBA" id="ARBA00023136"/>
    </source>
</evidence>
<keyword evidence="17" id="KW-0966">Cell projection</keyword>
<evidence type="ECO:0000256" key="1">
    <source>
        <dbReference type="ARBA" id="ARBA00004413"/>
    </source>
</evidence>
<dbReference type="CDD" id="cd17873">
    <property type="entry name" value="FlhF"/>
    <property type="match status" value="1"/>
</dbReference>
<dbReference type="GO" id="GO:0003924">
    <property type="term" value="F:GTPase activity"/>
    <property type="evidence" value="ECO:0007669"/>
    <property type="project" value="InterPro"/>
</dbReference>
<evidence type="ECO:0000256" key="5">
    <source>
        <dbReference type="ARBA" id="ARBA00022475"/>
    </source>
</evidence>
<evidence type="ECO:0000256" key="6">
    <source>
        <dbReference type="ARBA" id="ARBA00022741"/>
    </source>
</evidence>
<accession>A0A2R4VYI2</accession>
<evidence type="ECO:0000259" key="15">
    <source>
        <dbReference type="SMART" id="SM00382"/>
    </source>
</evidence>
<keyword evidence="5" id="KW-1003">Cell membrane</keyword>
<reference evidence="17 18" key="1">
    <citation type="submission" date="2017-04" db="EMBL/GenBank/DDBJ databases">
        <title>Genomic insights into metabolism of Thermodesulfobium acidiphilum.</title>
        <authorList>
            <person name="Toshchakov S.V."/>
            <person name="Frolov E.N."/>
            <person name="Kublanov I.V."/>
            <person name="Samarov N.I."/>
            <person name="Novikov A."/>
            <person name="Lebedinsky A.V."/>
            <person name="Bonch-Osmolovskaya E.A."/>
            <person name="Chernyh N.A."/>
        </authorList>
    </citation>
    <scope>NUCLEOTIDE SEQUENCE [LARGE SCALE GENOMIC DNA]</scope>
    <source>
        <strain evidence="17 18">3127-1</strain>
    </source>
</reference>
<dbReference type="SUPFAM" id="SSF52540">
    <property type="entry name" value="P-loop containing nucleoside triphosphate hydrolases"/>
    <property type="match status" value="1"/>
</dbReference>
<evidence type="ECO:0000256" key="2">
    <source>
        <dbReference type="ARBA" id="ARBA00008531"/>
    </source>
</evidence>
<dbReference type="PANTHER" id="PTHR43134:SF3">
    <property type="entry name" value="FLAGELLAR BIOSYNTHESIS PROTEIN FLHF"/>
    <property type="match status" value="1"/>
</dbReference>
<dbReference type="SMART" id="SM00382">
    <property type="entry name" value="AAA"/>
    <property type="match status" value="1"/>
</dbReference>
<proteinExistence type="inferred from homology"/>
<evidence type="ECO:0000256" key="9">
    <source>
        <dbReference type="ARBA" id="ARBA00023134"/>
    </source>
</evidence>
<evidence type="ECO:0000313" key="18">
    <source>
        <dbReference type="Proteomes" id="UP000244792"/>
    </source>
</evidence>
<dbReference type="Pfam" id="PF00448">
    <property type="entry name" value="SRP54"/>
    <property type="match status" value="1"/>
</dbReference>
<keyword evidence="4" id="KW-0813">Transport</keyword>
<dbReference type="PANTHER" id="PTHR43134">
    <property type="entry name" value="SIGNAL RECOGNITION PARTICLE RECEPTOR SUBUNIT ALPHA"/>
    <property type="match status" value="1"/>
</dbReference>
<dbReference type="AlphaFoldDB" id="A0A2R4VYI2"/>
<keyword evidence="17" id="KW-0282">Flagellum</keyword>
<evidence type="ECO:0000313" key="17">
    <source>
        <dbReference type="EMBL" id="AWB09552.1"/>
    </source>
</evidence>
<dbReference type="InterPro" id="IPR027417">
    <property type="entry name" value="P-loop_NTPase"/>
</dbReference>
<comment type="function">
    <text evidence="12">Necessary for flagellar biosynthesis. May be involved in translocation of the flagellum.</text>
</comment>
<keyword evidence="6" id="KW-0547">Nucleotide-binding</keyword>
<dbReference type="GO" id="GO:0005047">
    <property type="term" value="F:signal recognition particle binding"/>
    <property type="evidence" value="ECO:0007669"/>
    <property type="project" value="TreeGrafter"/>
</dbReference>
<dbReference type="SMART" id="SM00962">
    <property type="entry name" value="SRP54"/>
    <property type="match status" value="1"/>
</dbReference>
<dbReference type="OrthoDB" id="9778554at2"/>
<sequence>MNVKRYIAKTIPEAILMIRRDLGEDALILYSRPINTAPRWMIWRKENAFEVIATVNQESRKLDELAKEVEEFKRELQVLKKSQESLSLLKKAKRVDEPEVPFLKFHNFRGKTKDSSILISTTGEFDAGARYFFKGLGFYPFFNERAGVIALAFLGPTGAGKTTTIAKIAARMSLLMKKRVCLITLDTFRIAALDQLKAYADIMELPFFVAHSPKELKEIVKKEKNSIDLFLIDTMGFSPFQDSKIKEISAFLSTGIDTEIHLVLCANYKPQELNLYINKYKALKPVSIIWTKLDEVVSLGHIIELSIENNLPISLFGTGQSVPDNLEVASDEFLSNQLNSKYRDFYPEGSGI</sequence>
<dbReference type="InterPro" id="IPR003593">
    <property type="entry name" value="AAA+_ATPase"/>
</dbReference>
<evidence type="ECO:0000256" key="8">
    <source>
        <dbReference type="ARBA" id="ARBA00022927"/>
    </source>
</evidence>
<dbReference type="Proteomes" id="UP000244792">
    <property type="component" value="Chromosome"/>
</dbReference>
<feature type="coiled-coil region" evidence="14">
    <location>
        <begin position="55"/>
        <end position="82"/>
    </location>
</feature>
<dbReference type="KEGG" id="taci:TDSAC_0165"/>
<dbReference type="GO" id="GO:0015031">
    <property type="term" value="P:protein transport"/>
    <property type="evidence" value="ECO:0007669"/>
    <property type="project" value="UniProtKB-KW"/>
</dbReference>
<keyword evidence="17" id="KW-0969">Cilium</keyword>
<evidence type="ECO:0000256" key="7">
    <source>
        <dbReference type="ARBA" id="ARBA00022795"/>
    </source>
</evidence>
<dbReference type="FunFam" id="3.40.50.300:FF:000695">
    <property type="entry name" value="Flagellar biosynthesis regulator FlhF"/>
    <property type="match status" value="1"/>
</dbReference>
<comment type="subcellular location">
    <subcellularLocation>
        <location evidence="1">Cell membrane</location>
        <topology evidence="1">Peripheral membrane protein</topology>
        <orientation evidence="1">Cytoplasmic side</orientation>
    </subcellularLocation>
</comment>
<dbReference type="InterPro" id="IPR047040">
    <property type="entry name" value="FlhF__GTPase_dom"/>
</dbReference>
<keyword evidence="14" id="KW-0175">Coiled coil</keyword>
<evidence type="ECO:0000256" key="4">
    <source>
        <dbReference type="ARBA" id="ARBA00022448"/>
    </source>
</evidence>
<keyword evidence="11" id="KW-1006">Bacterial flagellum protein export</keyword>
<keyword evidence="18" id="KW-1185">Reference proteome</keyword>
<feature type="domain" description="SRP54-type proteins GTP-binding" evidence="16">
    <location>
        <begin position="148"/>
        <end position="340"/>
    </location>
</feature>
<dbReference type="GO" id="GO:0006614">
    <property type="term" value="P:SRP-dependent cotranslational protein targeting to membrane"/>
    <property type="evidence" value="ECO:0007669"/>
    <property type="project" value="InterPro"/>
</dbReference>
<dbReference type="EMBL" id="CP020921">
    <property type="protein sequence ID" value="AWB09552.1"/>
    <property type="molecule type" value="Genomic_DNA"/>
</dbReference>
<evidence type="ECO:0000256" key="3">
    <source>
        <dbReference type="ARBA" id="ARBA00014919"/>
    </source>
</evidence>
<protein>
    <recommendedName>
        <fullName evidence="3">Flagellar biosynthesis protein FlhF</fullName>
    </recommendedName>
    <alternativeName>
        <fullName evidence="13">Flagella-associated GTP-binding protein</fullName>
    </alternativeName>
</protein>
<keyword evidence="8" id="KW-0653">Protein transport</keyword>
<dbReference type="GO" id="GO:0005525">
    <property type="term" value="F:GTP binding"/>
    <property type="evidence" value="ECO:0007669"/>
    <property type="project" value="UniProtKB-KW"/>
</dbReference>
<evidence type="ECO:0000256" key="12">
    <source>
        <dbReference type="ARBA" id="ARBA00025337"/>
    </source>
</evidence>
<dbReference type="InterPro" id="IPR000897">
    <property type="entry name" value="SRP54_GTPase_dom"/>
</dbReference>
<keyword evidence="9" id="KW-0342">GTP-binding</keyword>
<evidence type="ECO:0000256" key="14">
    <source>
        <dbReference type="SAM" id="Coils"/>
    </source>
</evidence>
<dbReference type="GO" id="GO:0005886">
    <property type="term" value="C:plasma membrane"/>
    <property type="evidence" value="ECO:0007669"/>
    <property type="project" value="UniProtKB-SubCell"/>
</dbReference>
<evidence type="ECO:0000259" key="16">
    <source>
        <dbReference type="SMART" id="SM00962"/>
    </source>
</evidence>
<name>A0A2R4VYI2_THEAF</name>
<dbReference type="GO" id="GO:0044781">
    <property type="term" value="P:bacterial-type flagellum organization"/>
    <property type="evidence" value="ECO:0007669"/>
    <property type="project" value="UniProtKB-KW"/>
</dbReference>
<dbReference type="RefSeq" id="WP_108307988.1">
    <property type="nucleotide sequence ID" value="NZ_CP020921.1"/>
</dbReference>
<comment type="similarity">
    <text evidence="2">Belongs to the GTP-binding SRP family.</text>
</comment>
<evidence type="ECO:0000256" key="11">
    <source>
        <dbReference type="ARBA" id="ARBA00023225"/>
    </source>
</evidence>
<keyword evidence="7" id="KW-1005">Bacterial flagellum biogenesis</keyword>
<gene>
    <name evidence="17" type="ORF">TDSAC_0165</name>
</gene>